<dbReference type="Gene3D" id="1.25.40.10">
    <property type="entry name" value="Tetratricopeptide repeat domain"/>
    <property type="match status" value="1"/>
</dbReference>
<sequence length="169" mass="19261">MNIKEIVPANIIIENCSFEKVNDIELKQAKIIRKHLIYLLILAQLYVGSCYQTGYGTTKDEKLALKYYEKIANMGYALCLLKAGYCYNCGIGTSVNYQKAFELYQQAESLGNIVAQYNLNKYYIGKGVEQTLALYHQAANSGYNLAQYKIGRLYEYGIVIKKDIKQAIY</sequence>
<accession>A0A015J2F6</accession>
<proteinExistence type="predicted"/>
<dbReference type="OrthoDB" id="2384430at2759"/>
<dbReference type="SMART" id="SM00671">
    <property type="entry name" value="SEL1"/>
    <property type="match status" value="4"/>
</dbReference>
<gene>
    <name evidence="1" type="ORF">RirG_150410</name>
</gene>
<evidence type="ECO:0000313" key="1">
    <source>
        <dbReference type="EMBL" id="EXX63647.1"/>
    </source>
</evidence>
<protein>
    <recommendedName>
        <fullName evidence="3">HCP-like protein</fullName>
    </recommendedName>
</protein>
<dbReference type="SUPFAM" id="SSF81901">
    <property type="entry name" value="HCP-like"/>
    <property type="match status" value="1"/>
</dbReference>
<dbReference type="AlphaFoldDB" id="A0A015J2F6"/>
<dbReference type="InterPro" id="IPR011990">
    <property type="entry name" value="TPR-like_helical_dom_sf"/>
</dbReference>
<keyword evidence="2" id="KW-1185">Reference proteome</keyword>
<dbReference type="PANTHER" id="PTHR43628">
    <property type="entry name" value="ACTIVATOR OF C KINASE PROTEIN 1-RELATED"/>
    <property type="match status" value="1"/>
</dbReference>
<dbReference type="InterPro" id="IPR052945">
    <property type="entry name" value="Mitotic_Regulator"/>
</dbReference>
<dbReference type="Proteomes" id="UP000022910">
    <property type="component" value="Unassembled WGS sequence"/>
</dbReference>
<name>A0A015J2F6_RHIIW</name>
<dbReference type="InterPro" id="IPR006597">
    <property type="entry name" value="Sel1-like"/>
</dbReference>
<dbReference type="PANTHER" id="PTHR43628:SF1">
    <property type="entry name" value="CHITIN SYNTHASE REGULATORY FACTOR 2-RELATED"/>
    <property type="match status" value="1"/>
</dbReference>
<comment type="caution">
    <text evidence="1">The sequence shown here is derived from an EMBL/GenBank/DDBJ whole genome shotgun (WGS) entry which is preliminary data.</text>
</comment>
<reference evidence="1 2" key="1">
    <citation type="submission" date="2014-02" db="EMBL/GenBank/DDBJ databases">
        <title>Single nucleus genome sequencing reveals high similarity among nuclei of an endomycorrhizal fungus.</title>
        <authorList>
            <person name="Lin K."/>
            <person name="Geurts R."/>
            <person name="Zhang Z."/>
            <person name="Limpens E."/>
            <person name="Saunders D.G."/>
            <person name="Mu D."/>
            <person name="Pang E."/>
            <person name="Cao H."/>
            <person name="Cha H."/>
            <person name="Lin T."/>
            <person name="Zhou Q."/>
            <person name="Shang Y."/>
            <person name="Li Y."/>
            <person name="Ivanov S."/>
            <person name="Sharma T."/>
            <person name="Velzen R.V."/>
            <person name="Ruijter N.D."/>
            <person name="Aanen D.K."/>
            <person name="Win J."/>
            <person name="Kamoun S."/>
            <person name="Bisseling T."/>
            <person name="Huang S."/>
        </authorList>
    </citation>
    <scope>NUCLEOTIDE SEQUENCE [LARGE SCALE GENOMIC DNA]</scope>
    <source>
        <strain evidence="2">DAOM197198w</strain>
    </source>
</reference>
<evidence type="ECO:0008006" key="3">
    <source>
        <dbReference type="Google" id="ProtNLM"/>
    </source>
</evidence>
<evidence type="ECO:0000313" key="2">
    <source>
        <dbReference type="Proteomes" id="UP000022910"/>
    </source>
</evidence>
<dbReference type="EMBL" id="JEMT01023833">
    <property type="protein sequence ID" value="EXX63647.1"/>
    <property type="molecule type" value="Genomic_DNA"/>
</dbReference>
<dbReference type="HOGENOM" id="CLU_000288_36_12_1"/>
<organism evidence="1 2">
    <name type="scientific">Rhizophagus irregularis (strain DAOM 197198w)</name>
    <name type="common">Glomus intraradices</name>
    <dbReference type="NCBI Taxonomy" id="1432141"/>
    <lineage>
        <taxon>Eukaryota</taxon>
        <taxon>Fungi</taxon>
        <taxon>Fungi incertae sedis</taxon>
        <taxon>Mucoromycota</taxon>
        <taxon>Glomeromycotina</taxon>
        <taxon>Glomeromycetes</taxon>
        <taxon>Glomerales</taxon>
        <taxon>Glomeraceae</taxon>
        <taxon>Rhizophagus</taxon>
    </lineage>
</organism>
<dbReference type="Pfam" id="PF08238">
    <property type="entry name" value="Sel1"/>
    <property type="match status" value="4"/>
</dbReference>